<dbReference type="InterPro" id="IPR042099">
    <property type="entry name" value="ANL_N_sf"/>
</dbReference>
<feature type="domain" description="AMP-binding enzyme C-terminal" evidence="2">
    <location>
        <begin position="429"/>
        <end position="504"/>
    </location>
</feature>
<name>A0A1C5HUZ4_9ACTN</name>
<gene>
    <name evidence="3" type="ORF">GA0074704_2391</name>
</gene>
<dbReference type="PANTHER" id="PTHR43767:SF1">
    <property type="entry name" value="NONRIBOSOMAL PEPTIDE SYNTHASE PES1 (EUROFUNG)-RELATED"/>
    <property type="match status" value="1"/>
</dbReference>
<protein>
    <submittedName>
        <fullName evidence="3">Fatty-acyl-CoA synthase</fullName>
    </submittedName>
</protein>
<organism evidence="3 4">
    <name type="scientific">Micromonospora siamensis</name>
    <dbReference type="NCBI Taxonomy" id="299152"/>
    <lineage>
        <taxon>Bacteria</taxon>
        <taxon>Bacillati</taxon>
        <taxon>Actinomycetota</taxon>
        <taxon>Actinomycetes</taxon>
        <taxon>Micromonosporales</taxon>
        <taxon>Micromonosporaceae</taxon>
        <taxon>Micromonospora</taxon>
    </lineage>
</organism>
<dbReference type="RefSeq" id="WP_088970567.1">
    <property type="nucleotide sequence ID" value="NZ_JBHLYF010000006.1"/>
</dbReference>
<dbReference type="Gene3D" id="3.30.300.30">
    <property type="match status" value="1"/>
</dbReference>
<dbReference type="SUPFAM" id="SSF56801">
    <property type="entry name" value="Acetyl-CoA synthetase-like"/>
    <property type="match status" value="1"/>
</dbReference>
<reference evidence="3 4" key="1">
    <citation type="submission" date="2016-06" db="EMBL/GenBank/DDBJ databases">
        <authorList>
            <person name="Kjaerup R.B."/>
            <person name="Dalgaard T.S."/>
            <person name="Juul-Madsen H.R."/>
        </authorList>
    </citation>
    <scope>NUCLEOTIDE SEQUENCE [LARGE SCALE GENOMIC DNA]</scope>
    <source>
        <strain evidence="3 4">DSM 45097</strain>
    </source>
</reference>
<dbReference type="InterPro" id="IPR050237">
    <property type="entry name" value="ATP-dep_AMP-bd_enzyme"/>
</dbReference>
<dbReference type="PANTHER" id="PTHR43767">
    <property type="entry name" value="LONG-CHAIN-FATTY-ACID--COA LIGASE"/>
    <property type="match status" value="1"/>
</dbReference>
<evidence type="ECO:0000259" key="2">
    <source>
        <dbReference type="Pfam" id="PF13193"/>
    </source>
</evidence>
<keyword evidence="4" id="KW-1185">Reference proteome</keyword>
<dbReference type="Pfam" id="PF13193">
    <property type="entry name" value="AMP-binding_C"/>
    <property type="match status" value="1"/>
</dbReference>
<dbReference type="Gene3D" id="3.40.50.12780">
    <property type="entry name" value="N-terminal domain of ligase-like"/>
    <property type="match status" value="1"/>
</dbReference>
<accession>A0A1C5HUZ4</accession>
<dbReference type="AlphaFoldDB" id="A0A1C5HUZ4"/>
<dbReference type="EMBL" id="LT607751">
    <property type="protein sequence ID" value="SCG49738.1"/>
    <property type="molecule type" value="Genomic_DNA"/>
</dbReference>
<dbReference type="Pfam" id="PF00501">
    <property type="entry name" value="AMP-binding"/>
    <property type="match status" value="1"/>
</dbReference>
<dbReference type="InterPro" id="IPR025110">
    <property type="entry name" value="AMP-bd_C"/>
</dbReference>
<evidence type="ECO:0000313" key="4">
    <source>
        <dbReference type="Proteomes" id="UP000198210"/>
    </source>
</evidence>
<feature type="domain" description="AMP-dependent synthetase/ligase" evidence="1">
    <location>
        <begin position="15"/>
        <end position="379"/>
    </location>
</feature>
<sequence>MTRTTIDTLTAASAANAAAHPDDTAVICEDRSLTFGQLHAASNRTGHALLAAGLRRGARVAFLGKESEHYYDLALGCAKAGLVLVPINWRLTAVEVDHIVRDSGAELLFAEGEYLPVVERIRGELPGLRGVVQVDSATDRGAGLAAWKGGAPAEDLDPGTGRDDPVVQLYTSGTTGLPKGAVLAHRSFFAFPEAAGEGIRDWIDWRPGDVSLIALPGFHIAGFAWFMHGFVAGVPNVVMRAFVAQDAVRLIARHRVSVTYMAPAMLQMLLAEPEVTRETFRSLRKVTYGAAPISESLLEQCLEMMDCDFAQIYASTETGSVAVCLRPVDHVKGSPRMRSAGLACPGVEIKIVDGDGNVLPPREIGQVCLRTGARMLGYWNLPEATAKTLVGEWLHMGDAGYLDEDGYLFLCDRINDTIIVAAQNIYPAEVERALGDHPAVADVAVVGVPHENWGEAVHACVLLREGHQVTPRQLMLFLKGRIADFKIPVGYSFVDDLPRNPSGKILRRTVRERLLAVPAAV</sequence>
<evidence type="ECO:0000313" key="3">
    <source>
        <dbReference type="EMBL" id="SCG49738.1"/>
    </source>
</evidence>
<dbReference type="GO" id="GO:0016878">
    <property type="term" value="F:acid-thiol ligase activity"/>
    <property type="evidence" value="ECO:0007669"/>
    <property type="project" value="UniProtKB-ARBA"/>
</dbReference>
<dbReference type="InterPro" id="IPR045851">
    <property type="entry name" value="AMP-bd_C_sf"/>
</dbReference>
<dbReference type="InterPro" id="IPR000873">
    <property type="entry name" value="AMP-dep_synth/lig_dom"/>
</dbReference>
<evidence type="ECO:0000259" key="1">
    <source>
        <dbReference type="Pfam" id="PF00501"/>
    </source>
</evidence>
<dbReference type="Proteomes" id="UP000198210">
    <property type="component" value="Chromosome I"/>
</dbReference>
<proteinExistence type="predicted"/>
<dbReference type="NCBIfam" id="NF004837">
    <property type="entry name" value="PRK06187.1"/>
    <property type="match status" value="1"/>
</dbReference>